<name>A0A8S1DAS6_9INSE</name>
<keyword evidence="3" id="KW-1185">Reference proteome</keyword>
<gene>
    <name evidence="2" type="ORF">CLODIP_2_CD06449</name>
</gene>
<accession>A0A8S1DAS6</accession>
<protein>
    <submittedName>
        <fullName evidence="2">Uncharacterized protein</fullName>
    </submittedName>
</protein>
<proteinExistence type="predicted"/>
<feature type="compositionally biased region" description="Low complexity" evidence="1">
    <location>
        <begin position="179"/>
        <end position="190"/>
    </location>
</feature>
<evidence type="ECO:0000313" key="2">
    <source>
        <dbReference type="EMBL" id="CAB3380732.1"/>
    </source>
</evidence>
<feature type="compositionally biased region" description="Basic and acidic residues" evidence="1">
    <location>
        <begin position="104"/>
        <end position="135"/>
    </location>
</feature>
<dbReference type="EMBL" id="CADEPI010000215">
    <property type="protein sequence ID" value="CAB3380732.1"/>
    <property type="molecule type" value="Genomic_DNA"/>
</dbReference>
<sequence length="239" mass="26425">MLGRVSRVEHRYIGHNFLLGVLLGYEQPAREVSELNNGDGEKGVAHPVAKRVERPFPWRSTKEEKTFSSSPNKSLKKKALSIQFLTQGLEGCRYGREGGNPVDGGRRRDVKEETPKQDDDAEKKPEETKEAARRDRAARHPHRKKAEFIESTSAPVNEEVSEPLAEPELEEKKEEEAVAPEVAPVKPEALSEPVQKPTAAFVAAVTKPEPEAEVEEEAVTSAKEDSDEVAPEAKAADTE</sequence>
<evidence type="ECO:0000256" key="1">
    <source>
        <dbReference type="SAM" id="MobiDB-lite"/>
    </source>
</evidence>
<dbReference type="AlphaFoldDB" id="A0A8S1DAS6"/>
<feature type="compositionally biased region" description="Acidic residues" evidence="1">
    <location>
        <begin position="159"/>
        <end position="169"/>
    </location>
</feature>
<comment type="caution">
    <text evidence="2">The sequence shown here is derived from an EMBL/GenBank/DDBJ whole genome shotgun (WGS) entry which is preliminary data.</text>
</comment>
<evidence type="ECO:0000313" key="3">
    <source>
        <dbReference type="Proteomes" id="UP000494165"/>
    </source>
</evidence>
<feature type="region of interest" description="Disordered" evidence="1">
    <location>
        <begin position="34"/>
        <end position="78"/>
    </location>
</feature>
<feature type="compositionally biased region" description="Basic residues" evidence="1">
    <location>
        <begin position="136"/>
        <end position="145"/>
    </location>
</feature>
<feature type="region of interest" description="Disordered" evidence="1">
    <location>
        <begin position="90"/>
        <end position="239"/>
    </location>
</feature>
<reference evidence="2 3" key="1">
    <citation type="submission" date="2020-04" db="EMBL/GenBank/DDBJ databases">
        <authorList>
            <person name="Alioto T."/>
            <person name="Alioto T."/>
            <person name="Gomez Garrido J."/>
        </authorList>
    </citation>
    <scope>NUCLEOTIDE SEQUENCE [LARGE SCALE GENOMIC DNA]</scope>
</reference>
<feature type="compositionally biased region" description="Basic and acidic residues" evidence="1">
    <location>
        <begin position="34"/>
        <end position="66"/>
    </location>
</feature>
<organism evidence="2 3">
    <name type="scientific">Cloeon dipterum</name>
    <dbReference type="NCBI Taxonomy" id="197152"/>
    <lineage>
        <taxon>Eukaryota</taxon>
        <taxon>Metazoa</taxon>
        <taxon>Ecdysozoa</taxon>
        <taxon>Arthropoda</taxon>
        <taxon>Hexapoda</taxon>
        <taxon>Insecta</taxon>
        <taxon>Pterygota</taxon>
        <taxon>Palaeoptera</taxon>
        <taxon>Ephemeroptera</taxon>
        <taxon>Pisciforma</taxon>
        <taxon>Baetidae</taxon>
        <taxon>Cloeon</taxon>
    </lineage>
</organism>
<dbReference type="Proteomes" id="UP000494165">
    <property type="component" value="Unassembled WGS sequence"/>
</dbReference>